<dbReference type="InterPro" id="IPR006119">
    <property type="entry name" value="Resolv_N"/>
</dbReference>
<dbReference type="GO" id="GO:0003677">
    <property type="term" value="F:DNA binding"/>
    <property type="evidence" value="ECO:0007669"/>
    <property type="project" value="InterPro"/>
</dbReference>
<reference evidence="4 5" key="1">
    <citation type="submission" date="2020-08" db="EMBL/GenBank/DDBJ databases">
        <title>Genomic Encyclopedia of Type Strains, Phase IV (KMG-IV): sequencing the most valuable type-strain genomes for metagenomic binning, comparative biology and taxonomic classification.</title>
        <authorList>
            <person name="Goeker M."/>
        </authorList>
    </citation>
    <scope>NUCLEOTIDE SEQUENCE [LARGE SCALE GENOMIC DNA]</scope>
    <source>
        <strain evidence="4 5">DSM 24661</strain>
    </source>
</reference>
<keyword evidence="5" id="KW-1185">Reference proteome</keyword>
<dbReference type="InterPro" id="IPR025378">
    <property type="entry name" value="DUF4368"/>
</dbReference>
<dbReference type="Pfam" id="PF14287">
    <property type="entry name" value="DUF4368"/>
    <property type="match status" value="1"/>
</dbReference>
<dbReference type="InterPro" id="IPR025827">
    <property type="entry name" value="Zn_ribbon_recom_dom"/>
</dbReference>
<evidence type="ECO:0000313" key="4">
    <source>
        <dbReference type="EMBL" id="MBB5337396.1"/>
    </source>
</evidence>
<gene>
    <name evidence="4" type="ORF">HNR32_002557</name>
</gene>
<evidence type="ECO:0000313" key="5">
    <source>
        <dbReference type="Proteomes" id="UP000559117"/>
    </source>
</evidence>
<dbReference type="Gene3D" id="3.40.50.1390">
    <property type="entry name" value="Resolvase, N-terminal catalytic domain"/>
    <property type="match status" value="1"/>
</dbReference>
<dbReference type="Pfam" id="PF07508">
    <property type="entry name" value="Recombinase"/>
    <property type="match status" value="1"/>
</dbReference>
<evidence type="ECO:0000256" key="1">
    <source>
        <dbReference type="SAM" id="Coils"/>
    </source>
</evidence>
<dbReference type="PANTHER" id="PTHR30461">
    <property type="entry name" value="DNA-INVERTASE FROM LAMBDOID PROPHAGE"/>
    <property type="match status" value="1"/>
</dbReference>
<accession>A0A840UJS3</accession>
<feature type="domain" description="Recombinase" evidence="3">
    <location>
        <begin position="166"/>
        <end position="308"/>
    </location>
</feature>
<dbReference type="SUPFAM" id="SSF53041">
    <property type="entry name" value="Resolvase-like"/>
    <property type="match status" value="1"/>
</dbReference>
<comment type="caution">
    <text evidence="4">The sequence shown here is derived from an EMBL/GenBank/DDBJ whole genome shotgun (WGS) entry which is preliminary data.</text>
</comment>
<dbReference type="Gene3D" id="3.90.1750.20">
    <property type="entry name" value="Putative Large Serine Recombinase, Chain B, Domain 2"/>
    <property type="match status" value="1"/>
</dbReference>
<dbReference type="RefSeq" id="WP_183863174.1">
    <property type="nucleotide sequence ID" value="NZ_JACHFH010000046.1"/>
</dbReference>
<dbReference type="Pfam" id="PF13408">
    <property type="entry name" value="Zn_ribbon_recom"/>
    <property type="match status" value="1"/>
</dbReference>
<sequence>METVYNVGIYCRLSREDLKNGKKDVSMSIQNQQDMLEAYVNEKEWTMYKAYIDDDVTGTTFNRPGFQKMMHDIENGIINCVITKDLSRLGRNYIEAGRHRELFNEYGVRYIAIHDNHDSLNDDLNNISTPIKEIMNEMYAADISRKTRSTKKLMASQGKFSNSRAPYGYLKSKEDKHVLAVDENVAHNVIRIFEMYLKGNTARSIADVFNCENILTANEYFYNSIGKPNPFKNNKNKWGSATIMQIIKNPVYYGAMANGKRSVKSFKDKRIISKDIGEWIIIENTHKPLISKKLWFEAQQIRKRNKKQTVRRSSNGTVSIFAGIIKCADCGANLVFNRKFLKSGKKEFFRCGTYIQKGKNVCPMHYVDYLTVYQAVLTNIQECAVLAAEDEKKLINDIFKSNGEFKNKDIQRYEKNIREYKNRIKAIDQLLQSLYEDKISREITTDLFKRMSQKYSNEQEKLIADTKSIEIKLSKYKRVEDDLTNWTNRVKQCLRINTLTRSIVVELIDRIEVSESYNINGEKSLDMNIVYKFNLNVQNANCHKKNRAS</sequence>
<evidence type="ECO:0000259" key="2">
    <source>
        <dbReference type="PROSITE" id="PS51736"/>
    </source>
</evidence>
<dbReference type="PROSITE" id="PS51736">
    <property type="entry name" value="RECOMBINASES_3"/>
    <property type="match status" value="1"/>
</dbReference>
<protein>
    <submittedName>
        <fullName evidence="4">DNA invertase Pin-like site-specific DNA recombinase</fullName>
    </submittedName>
</protein>
<dbReference type="GO" id="GO:0000150">
    <property type="term" value="F:DNA strand exchange activity"/>
    <property type="evidence" value="ECO:0007669"/>
    <property type="project" value="InterPro"/>
</dbReference>
<proteinExistence type="predicted"/>
<name>A0A840UJS3_9FIRM</name>
<dbReference type="Proteomes" id="UP000559117">
    <property type="component" value="Unassembled WGS sequence"/>
</dbReference>
<feature type="domain" description="Resolvase/invertase-type recombinase catalytic" evidence="2">
    <location>
        <begin position="6"/>
        <end position="158"/>
    </location>
</feature>
<dbReference type="InterPro" id="IPR036162">
    <property type="entry name" value="Resolvase-like_N_sf"/>
</dbReference>
<dbReference type="SMART" id="SM00857">
    <property type="entry name" value="Resolvase"/>
    <property type="match status" value="1"/>
</dbReference>
<dbReference type="InterPro" id="IPR011109">
    <property type="entry name" value="DNA_bind_recombinase_dom"/>
</dbReference>
<keyword evidence="1" id="KW-0175">Coiled coil</keyword>
<dbReference type="InterPro" id="IPR050639">
    <property type="entry name" value="SSR_resolvase"/>
</dbReference>
<dbReference type="PROSITE" id="PS51737">
    <property type="entry name" value="RECOMBINASE_DNA_BIND"/>
    <property type="match status" value="1"/>
</dbReference>
<organism evidence="4 5">
    <name type="scientific">Pectinatus brassicae</name>
    <dbReference type="NCBI Taxonomy" id="862415"/>
    <lineage>
        <taxon>Bacteria</taxon>
        <taxon>Bacillati</taxon>
        <taxon>Bacillota</taxon>
        <taxon>Negativicutes</taxon>
        <taxon>Selenomonadales</taxon>
        <taxon>Selenomonadaceae</taxon>
        <taxon>Pectinatus</taxon>
    </lineage>
</organism>
<feature type="coiled-coil region" evidence="1">
    <location>
        <begin position="403"/>
        <end position="437"/>
    </location>
</feature>
<dbReference type="EMBL" id="JACHFH010000046">
    <property type="protein sequence ID" value="MBB5337396.1"/>
    <property type="molecule type" value="Genomic_DNA"/>
</dbReference>
<dbReference type="AlphaFoldDB" id="A0A840UJS3"/>
<dbReference type="Pfam" id="PF00239">
    <property type="entry name" value="Resolvase"/>
    <property type="match status" value="1"/>
</dbReference>
<dbReference type="InterPro" id="IPR038109">
    <property type="entry name" value="DNA_bind_recomb_sf"/>
</dbReference>
<evidence type="ECO:0000259" key="3">
    <source>
        <dbReference type="PROSITE" id="PS51737"/>
    </source>
</evidence>
<dbReference type="PANTHER" id="PTHR30461:SF23">
    <property type="entry name" value="DNA RECOMBINASE-RELATED"/>
    <property type="match status" value="1"/>
</dbReference>